<keyword evidence="7 13" id="KW-0863">Zinc-finger</keyword>
<comment type="pathway">
    <text evidence="3 14">Protein modification; protein ubiquitination.</text>
</comment>
<dbReference type="Gene3D" id="3.30.40.10">
    <property type="entry name" value="Zinc/RING finger domain, C3HC4 (zinc finger)"/>
    <property type="match status" value="1"/>
</dbReference>
<gene>
    <name evidence="17" type="ORF">B0H65DRAFT_278924</name>
</gene>
<reference evidence="17" key="2">
    <citation type="submission" date="2023-06" db="EMBL/GenBank/DDBJ databases">
        <authorList>
            <consortium name="Lawrence Berkeley National Laboratory"/>
            <person name="Haridas S."/>
            <person name="Hensen N."/>
            <person name="Bonometti L."/>
            <person name="Westerberg I."/>
            <person name="Brannstrom I.O."/>
            <person name="Guillou S."/>
            <person name="Cros-Aarteil S."/>
            <person name="Calhoun S."/>
            <person name="Kuo A."/>
            <person name="Mondo S."/>
            <person name="Pangilinan J."/>
            <person name="Riley R."/>
            <person name="Labutti K."/>
            <person name="Andreopoulos B."/>
            <person name="Lipzen A."/>
            <person name="Chen C."/>
            <person name="Yanf M."/>
            <person name="Daum C."/>
            <person name="Ng V."/>
            <person name="Clum A."/>
            <person name="Steindorff A."/>
            <person name="Ohm R."/>
            <person name="Martin F."/>
            <person name="Silar P."/>
            <person name="Natvig D."/>
            <person name="Lalanne C."/>
            <person name="Gautier V."/>
            <person name="Ament-Velasquez S.L."/>
            <person name="Kruys A."/>
            <person name="Hutchinson M.I."/>
            <person name="Powell A.J."/>
            <person name="Barry K."/>
            <person name="Miller A.N."/>
            <person name="Grigoriev I.V."/>
            <person name="Debuchy R."/>
            <person name="Gladieux P."/>
            <person name="Thoren M.H."/>
            <person name="Johannesson H."/>
        </authorList>
    </citation>
    <scope>NUCLEOTIDE SEQUENCE</scope>
    <source>
        <strain evidence="17">CBS 560.94</strain>
    </source>
</reference>
<dbReference type="Pfam" id="PF13920">
    <property type="entry name" value="zf-C3HC4_3"/>
    <property type="match status" value="1"/>
</dbReference>
<dbReference type="GO" id="GO:0008270">
    <property type="term" value="F:zinc ion binding"/>
    <property type="evidence" value="ECO:0007669"/>
    <property type="project" value="UniProtKB-KW"/>
</dbReference>
<dbReference type="InterPro" id="IPR017907">
    <property type="entry name" value="Znf_RING_CS"/>
</dbReference>
<evidence type="ECO:0000256" key="8">
    <source>
        <dbReference type="ARBA" id="ARBA00022786"/>
    </source>
</evidence>
<dbReference type="Pfam" id="PF08647">
    <property type="entry name" value="BRE1"/>
    <property type="match status" value="1"/>
</dbReference>
<dbReference type="EC" id="2.3.2.27" evidence="14"/>
<dbReference type="InterPro" id="IPR013956">
    <property type="entry name" value="E3_ubiquit_lig_Bre1"/>
</dbReference>
<evidence type="ECO:0000259" key="16">
    <source>
        <dbReference type="PROSITE" id="PS50089"/>
    </source>
</evidence>
<evidence type="ECO:0000256" key="11">
    <source>
        <dbReference type="ARBA" id="ARBA00023054"/>
    </source>
</evidence>
<evidence type="ECO:0000256" key="7">
    <source>
        <dbReference type="ARBA" id="ARBA00022771"/>
    </source>
</evidence>
<organism evidence="17 18">
    <name type="scientific">Neurospora tetraspora</name>
    <dbReference type="NCBI Taxonomy" id="94610"/>
    <lineage>
        <taxon>Eukaryota</taxon>
        <taxon>Fungi</taxon>
        <taxon>Dikarya</taxon>
        <taxon>Ascomycota</taxon>
        <taxon>Pezizomycotina</taxon>
        <taxon>Sordariomycetes</taxon>
        <taxon>Sordariomycetidae</taxon>
        <taxon>Sordariales</taxon>
        <taxon>Sordariaceae</taxon>
        <taxon>Neurospora</taxon>
    </lineage>
</organism>
<keyword evidence="5 14" id="KW-0808">Transferase</keyword>
<dbReference type="GO" id="GO:0016567">
    <property type="term" value="P:protein ubiquitination"/>
    <property type="evidence" value="ECO:0007669"/>
    <property type="project" value="UniProtKB-UniRule"/>
</dbReference>
<protein>
    <recommendedName>
        <fullName evidence="14">E3 ubiquitin protein ligase</fullName>
        <ecNumber evidence="14">2.3.2.27</ecNumber>
    </recommendedName>
</protein>
<evidence type="ECO:0000256" key="14">
    <source>
        <dbReference type="RuleBase" id="RU365038"/>
    </source>
</evidence>
<dbReference type="EMBL" id="JAUEPP010000006">
    <property type="protein sequence ID" value="KAK3341012.1"/>
    <property type="molecule type" value="Genomic_DNA"/>
</dbReference>
<evidence type="ECO:0000313" key="18">
    <source>
        <dbReference type="Proteomes" id="UP001278500"/>
    </source>
</evidence>
<sequence>MRKASQEQEKTASAHLNELVEAMTDRITQLESELERLRPTEDAAKATSTEDLSGLSVEELQEKFAKLERDYEAINKELPALEKSYRKAMGIAHKKVMDFTALEERVAILTAEKSKADQKYFAARKDMDIRIAEIRTLRGQNSKSSEIISQLKDVETQHRALITTLEKQIADLKQSNTTIVTESKKLESLSSEATRRADSVKSQIEKLQNLVQSKDTAGRELKEKAMDKEQEVEKLKVRLDKVSSERDKWKTKCQSNSTEEEEMLRNLVLCSVCRSNFKNTILKGCGHVFCNECVDNRLTNRMRKCPSCNKAFDRSDAMPAHL</sequence>
<keyword evidence="12 14" id="KW-0539">Nucleus</keyword>
<evidence type="ECO:0000256" key="10">
    <source>
        <dbReference type="ARBA" id="ARBA00022853"/>
    </source>
</evidence>
<feature type="coiled-coil region" evidence="15">
    <location>
        <begin position="190"/>
        <end position="252"/>
    </location>
</feature>
<reference evidence="17" key="1">
    <citation type="journal article" date="2023" name="Mol. Phylogenet. Evol.">
        <title>Genome-scale phylogeny and comparative genomics of the fungal order Sordariales.</title>
        <authorList>
            <person name="Hensen N."/>
            <person name="Bonometti L."/>
            <person name="Westerberg I."/>
            <person name="Brannstrom I.O."/>
            <person name="Guillou S."/>
            <person name="Cros-Aarteil S."/>
            <person name="Calhoun S."/>
            <person name="Haridas S."/>
            <person name="Kuo A."/>
            <person name="Mondo S."/>
            <person name="Pangilinan J."/>
            <person name="Riley R."/>
            <person name="LaButti K."/>
            <person name="Andreopoulos B."/>
            <person name="Lipzen A."/>
            <person name="Chen C."/>
            <person name="Yan M."/>
            <person name="Daum C."/>
            <person name="Ng V."/>
            <person name="Clum A."/>
            <person name="Steindorff A."/>
            <person name="Ohm R.A."/>
            <person name="Martin F."/>
            <person name="Silar P."/>
            <person name="Natvig D.O."/>
            <person name="Lalanne C."/>
            <person name="Gautier V."/>
            <person name="Ament-Velasquez S.L."/>
            <person name="Kruys A."/>
            <person name="Hutchinson M.I."/>
            <person name="Powell A.J."/>
            <person name="Barry K."/>
            <person name="Miller A.N."/>
            <person name="Grigoriev I.V."/>
            <person name="Debuchy R."/>
            <person name="Gladieux P."/>
            <person name="Hiltunen Thoren M."/>
            <person name="Johannesson H."/>
        </authorList>
    </citation>
    <scope>NUCLEOTIDE SEQUENCE</scope>
    <source>
        <strain evidence="17">CBS 560.94</strain>
    </source>
</reference>
<keyword evidence="10 14" id="KW-0156">Chromatin regulator</keyword>
<keyword evidence="8 14" id="KW-0833">Ubl conjugation pathway</keyword>
<dbReference type="InterPro" id="IPR013083">
    <property type="entry name" value="Znf_RING/FYVE/PHD"/>
</dbReference>
<evidence type="ECO:0000256" key="13">
    <source>
        <dbReference type="PROSITE-ProRule" id="PRU00175"/>
    </source>
</evidence>
<dbReference type="AlphaFoldDB" id="A0AAE0MQM4"/>
<dbReference type="GO" id="GO:0033503">
    <property type="term" value="C:HULC complex"/>
    <property type="evidence" value="ECO:0007669"/>
    <property type="project" value="TreeGrafter"/>
</dbReference>
<evidence type="ECO:0000256" key="1">
    <source>
        <dbReference type="ARBA" id="ARBA00000900"/>
    </source>
</evidence>
<evidence type="ECO:0000256" key="12">
    <source>
        <dbReference type="ARBA" id="ARBA00023242"/>
    </source>
</evidence>
<dbReference type="PROSITE" id="PS50089">
    <property type="entry name" value="ZF_RING_2"/>
    <property type="match status" value="1"/>
</dbReference>
<dbReference type="GeneID" id="87860003"/>
<dbReference type="RefSeq" id="XP_062679954.1">
    <property type="nucleotide sequence ID" value="XM_062822849.1"/>
</dbReference>
<name>A0AAE0MQM4_9PEZI</name>
<evidence type="ECO:0000256" key="15">
    <source>
        <dbReference type="SAM" id="Coils"/>
    </source>
</evidence>
<keyword evidence="11 14" id="KW-0175">Coiled coil</keyword>
<dbReference type="Proteomes" id="UP001278500">
    <property type="component" value="Unassembled WGS sequence"/>
</dbReference>
<evidence type="ECO:0000256" key="4">
    <source>
        <dbReference type="ARBA" id="ARBA00005555"/>
    </source>
</evidence>
<keyword evidence="9 14" id="KW-0862">Zinc</keyword>
<dbReference type="InterPro" id="IPR001841">
    <property type="entry name" value="Znf_RING"/>
</dbReference>
<dbReference type="SMART" id="SM00184">
    <property type="entry name" value="RING"/>
    <property type="match status" value="1"/>
</dbReference>
<comment type="catalytic activity">
    <reaction evidence="1 14">
        <text>S-ubiquitinyl-[E2 ubiquitin-conjugating enzyme]-L-cysteine + [acceptor protein]-L-lysine = [E2 ubiquitin-conjugating enzyme]-L-cysteine + N(6)-ubiquitinyl-[acceptor protein]-L-lysine.</text>
        <dbReference type="EC" id="2.3.2.27"/>
    </reaction>
</comment>
<evidence type="ECO:0000256" key="6">
    <source>
        <dbReference type="ARBA" id="ARBA00022723"/>
    </source>
</evidence>
<evidence type="ECO:0000256" key="5">
    <source>
        <dbReference type="ARBA" id="ARBA00022679"/>
    </source>
</evidence>
<comment type="subcellular location">
    <subcellularLocation>
        <location evidence="2 14">Nucleus</location>
    </subcellularLocation>
</comment>
<dbReference type="CDD" id="cd16499">
    <property type="entry name" value="RING-HC_Bre1-like"/>
    <property type="match status" value="1"/>
</dbReference>
<dbReference type="PROSITE" id="PS00518">
    <property type="entry name" value="ZF_RING_1"/>
    <property type="match status" value="1"/>
</dbReference>
<comment type="caution">
    <text evidence="17">The sequence shown here is derived from an EMBL/GenBank/DDBJ whole genome shotgun (WGS) entry which is preliminary data.</text>
</comment>
<feature type="coiled-coil region" evidence="15">
    <location>
        <begin position="57"/>
        <end position="119"/>
    </location>
</feature>
<evidence type="ECO:0000313" key="17">
    <source>
        <dbReference type="EMBL" id="KAK3341012.1"/>
    </source>
</evidence>
<accession>A0AAE0MQM4</accession>
<dbReference type="SUPFAM" id="SSF57850">
    <property type="entry name" value="RING/U-box"/>
    <property type="match status" value="1"/>
</dbReference>
<dbReference type="GO" id="GO:0005634">
    <property type="term" value="C:nucleus"/>
    <property type="evidence" value="ECO:0007669"/>
    <property type="project" value="UniProtKB-SubCell"/>
</dbReference>
<dbReference type="GO" id="GO:0006325">
    <property type="term" value="P:chromatin organization"/>
    <property type="evidence" value="ECO:0007669"/>
    <property type="project" value="UniProtKB-KW"/>
</dbReference>
<evidence type="ECO:0000256" key="9">
    <source>
        <dbReference type="ARBA" id="ARBA00022833"/>
    </source>
</evidence>
<evidence type="ECO:0000256" key="3">
    <source>
        <dbReference type="ARBA" id="ARBA00004906"/>
    </source>
</evidence>
<keyword evidence="18" id="KW-1185">Reference proteome</keyword>
<dbReference type="PANTHER" id="PTHR23163:SF0">
    <property type="entry name" value="E3 UBIQUITIN-PROTEIN LIGASE BRE1"/>
    <property type="match status" value="1"/>
</dbReference>
<proteinExistence type="inferred from homology"/>
<comment type="similarity">
    <text evidence="4 14">Belongs to the BRE1 family.</text>
</comment>
<dbReference type="GO" id="GO:0061630">
    <property type="term" value="F:ubiquitin protein ligase activity"/>
    <property type="evidence" value="ECO:0007669"/>
    <property type="project" value="UniProtKB-EC"/>
</dbReference>
<keyword evidence="6 14" id="KW-0479">Metal-binding</keyword>
<feature type="domain" description="RING-type" evidence="16">
    <location>
        <begin position="270"/>
        <end position="309"/>
    </location>
</feature>
<evidence type="ECO:0000256" key="2">
    <source>
        <dbReference type="ARBA" id="ARBA00004123"/>
    </source>
</evidence>
<dbReference type="PANTHER" id="PTHR23163">
    <property type="entry name" value="RING FINGER PROTEIN-RELATED"/>
    <property type="match status" value="1"/>
</dbReference>